<dbReference type="InterPro" id="IPR051331">
    <property type="entry name" value="Chorismate_mutase-related"/>
</dbReference>
<dbReference type="GO" id="GO:0046417">
    <property type="term" value="P:chorismate metabolic process"/>
    <property type="evidence" value="ECO:0007669"/>
    <property type="project" value="InterPro"/>
</dbReference>
<protein>
    <submittedName>
        <fullName evidence="3">Chorismate mutase</fullName>
    </submittedName>
</protein>
<dbReference type="InterPro" id="IPR002701">
    <property type="entry name" value="CM_II_prokaryot"/>
</dbReference>
<dbReference type="EMBL" id="BFFO01000009">
    <property type="protein sequence ID" value="GBG97296.1"/>
    <property type="molecule type" value="Genomic_DNA"/>
</dbReference>
<dbReference type="PROSITE" id="PS51168">
    <property type="entry name" value="CHORISMATE_MUT_2"/>
    <property type="match status" value="1"/>
</dbReference>
<evidence type="ECO:0000259" key="2">
    <source>
        <dbReference type="PROSITE" id="PS51168"/>
    </source>
</evidence>
<organism evidence="3 4">
    <name type="scientific">Lactococcus termiticola</name>
    <dbReference type="NCBI Taxonomy" id="2169526"/>
    <lineage>
        <taxon>Bacteria</taxon>
        <taxon>Bacillati</taxon>
        <taxon>Bacillota</taxon>
        <taxon>Bacilli</taxon>
        <taxon>Lactobacillales</taxon>
        <taxon>Streptococcaceae</taxon>
        <taxon>Lactococcus</taxon>
    </lineage>
</organism>
<dbReference type="OrthoDB" id="9802281at2"/>
<gene>
    <name evidence="3" type="primary">pheA</name>
    <name evidence="3" type="ORF">NtB2_01435</name>
</gene>
<keyword evidence="4" id="KW-1185">Reference proteome</keyword>
<comment type="caution">
    <text evidence="3">The sequence shown here is derived from an EMBL/GenBank/DDBJ whole genome shotgun (WGS) entry which is preliminary data.</text>
</comment>
<dbReference type="InterPro" id="IPR011279">
    <property type="entry name" value="Chorismate_mutase_GmP"/>
</dbReference>
<dbReference type="NCBIfam" id="TIGR01805">
    <property type="entry name" value="CM_mono_grmpos"/>
    <property type="match status" value="1"/>
</dbReference>
<reference evidence="3 4" key="1">
    <citation type="journal article" date="2018" name="Genome Announc.">
        <title>Draft Genome Sequence of Lactococcus sp. Strain NtB2 (JCM 32569), Isolated from the Gut of the Higher Termite Nasutitermes takasagoensis.</title>
        <authorList>
            <person name="Noda S."/>
            <person name="Aihara C."/>
            <person name="Yuki M."/>
            <person name="Ohkuma M."/>
        </authorList>
    </citation>
    <scope>NUCLEOTIDE SEQUENCE [LARGE SCALE GENOMIC DNA]</scope>
    <source>
        <strain evidence="3 4">NtB2</strain>
    </source>
</reference>
<dbReference type="PANTHER" id="PTHR38041:SF1">
    <property type="entry name" value="CHORISMATE MUTASE"/>
    <property type="match status" value="1"/>
</dbReference>
<dbReference type="PANTHER" id="PTHR38041">
    <property type="entry name" value="CHORISMATE MUTASE"/>
    <property type="match status" value="1"/>
</dbReference>
<dbReference type="InterPro" id="IPR036263">
    <property type="entry name" value="Chorismate_II_sf"/>
</dbReference>
<dbReference type="GO" id="GO:0004106">
    <property type="term" value="F:chorismate mutase activity"/>
    <property type="evidence" value="ECO:0007669"/>
    <property type="project" value="InterPro"/>
</dbReference>
<dbReference type="Pfam" id="PF01817">
    <property type="entry name" value="CM_2"/>
    <property type="match status" value="1"/>
</dbReference>
<evidence type="ECO:0000313" key="3">
    <source>
        <dbReference type="EMBL" id="GBG97296.1"/>
    </source>
</evidence>
<dbReference type="AlphaFoldDB" id="A0A2R5HHG8"/>
<accession>A0A2R5HHG8</accession>
<dbReference type="Gene3D" id="1.20.59.10">
    <property type="entry name" value="Chorismate mutase"/>
    <property type="match status" value="1"/>
</dbReference>
<sequence>MNLEDYRNEIDRIDGELLSLLEERMRAVSGIVQIKKEAGLAILDKDREKAVFEKLEKQLGDSDFKDSILRTFEDILKQSRQYQEAKLEN</sequence>
<dbReference type="Proteomes" id="UP000245021">
    <property type="component" value="Unassembled WGS sequence"/>
</dbReference>
<dbReference type="InterPro" id="IPR036979">
    <property type="entry name" value="CM_dom_sf"/>
</dbReference>
<proteinExistence type="predicted"/>
<name>A0A2R5HHG8_9LACT</name>
<feature type="domain" description="Chorismate mutase" evidence="2">
    <location>
        <begin position="1"/>
        <end position="87"/>
    </location>
</feature>
<keyword evidence="1" id="KW-0413">Isomerase</keyword>
<evidence type="ECO:0000313" key="4">
    <source>
        <dbReference type="Proteomes" id="UP000245021"/>
    </source>
</evidence>
<dbReference type="SUPFAM" id="SSF48600">
    <property type="entry name" value="Chorismate mutase II"/>
    <property type="match status" value="1"/>
</dbReference>
<evidence type="ECO:0000256" key="1">
    <source>
        <dbReference type="ARBA" id="ARBA00023235"/>
    </source>
</evidence>
<dbReference type="SMART" id="SM00830">
    <property type="entry name" value="CM_2"/>
    <property type="match status" value="1"/>
</dbReference>
<dbReference type="GO" id="GO:0009697">
    <property type="term" value="P:salicylic acid biosynthetic process"/>
    <property type="evidence" value="ECO:0007669"/>
    <property type="project" value="TreeGrafter"/>
</dbReference>
<dbReference type="RefSeq" id="WP_109246248.1">
    <property type="nucleotide sequence ID" value="NZ_BFFO01000009.1"/>
</dbReference>